<dbReference type="AlphaFoldDB" id="A0AAV3RGI1"/>
<organism evidence="2 3">
    <name type="scientific">Lithospermum erythrorhizon</name>
    <name type="common">Purple gromwell</name>
    <name type="synonym">Lithospermum officinale var. erythrorhizon</name>
    <dbReference type="NCBI Taxonomy" id="34254"/>
    <lineage>
        <taxon>Eukaryota</taxon>
        <taxon>Viridiplantae</taxon>
        <taxon>Streptophyta</taxon>
        <taxon>Embryophyta</taxon>
        <taxon>Tracheophyta</taxon>
        <taxon>Spermatophyta</taxon>
        <taxon>Magnoliopsida</taxon>
        <taxon>eudicotyledons</taxon>
        <taxon>Gunneridae</taxon>
        <taxon>Pentapetalae</taxon>
        <taxon>asterids</taxon>
        <taxon>lamiids</taxon>
        <taxon>Boraginales</taxon>
        <taxon>Boraginaceae</taxon>
        <taxon>Boraginoideae</taxon>
        <taxon>Lithospermeae</taxon>
        <taxon>Lithospermum</taxon>
    </lineage>
</organism>
<dbReference type="EMBL" id="BAABME010026642">
    <property type="protein sequence ID" value="GAA0174246.1"/>
    <property type="molecule type" value="Genomic_DNA"/>
</dbReference>
<feature type="region of interest" description="Disordered" evidence="1">
    <location>
        <begin position="1"/>
        <end position="20"/>
    </location>
</feature>
<evidence type="ECO:0000256" key="1">
    <source>
        <dbReference type="SAM" id="MobiDB-lite"/>
    </source>
</evidence>
<sequence>MAGGDPHQPPPPHEDGEKCPSFKTILFQSTSTHPLSLGSQSQPQISAQNLIPLEEGEIPSIPKDADKLLPPSATRTFASSINTTDFVEASSSLQTNFRQIPNPSASFLEVVKSPSEFKSDQVISEIDFPLKPITLFQGKPSIAFNILEKSKLLADMKFVLVTHGRPPMVAIQKFFVSLKLKGHINLSLLDKKTHFY</sequence>
<reference evidence="2 3" key="1">
    <citation type="submission" date="2024-01" db="EMBL/GenBank/DDBJ databases">
        <title>The complete chloroplast genome sequence of Lithospermum erythrorhizon: insights into the phylogenetic relationship among Boraginaceae species and the maternal lineages of purple gromwells.</title>
        <authorList>
            <person name="Okada T."/>
            <person name="Watanabe K."/>
        </authorList>
    </citation>
    <scope>NUCLEOTIDE SEQUENCE [LARGE SCALE GENOMIC DNA]</scope>
</reference>
<proteinExistence type="predicted"/>
<comment type="caution">
    <text evidence="2">The sequence shown here is derived from an EMBL/GenBank/DDBJ whole genome shotgun (WGS) entry which is preliminary data.</text>
</comment>
<gene>
    <name evidence="2" type="ORF">LIER_41681</name>
</gene>
<protein>
    <submittedName>
        <fullName evidence="2">Uncharacterized protein</fullName>
    </submittedName>
</protein>
<dbReference type="Proteomes" id="UP001454036">
    <property type="component" value="Unassembled WGS sequence"/>
</dbReference>
<accession>A0AAV3RGI1</accession>
<evidence type="ECO:0000313" key="2">
    <source>
        <dbReference type="EMBL" id="GAA0174246.1"/>
    </source>
</evidence>
<keyword evidence="3" id="KW-1185">Reference proteome</keyword>
<name>A0AAV3RGI1_LITER</name>
<evidence type="ECO:0000313" key="3">
    <source>
        <dbReference type="Proteomes" id="UP001454036"/>
    </source>
</evidence>